<dbReference type="AlphaFoldDB" id="A0A285JF57"/>
<name>A0A285JF57_9GAMM</name>
<keyword evidence="2" id="KW-1185">Reference proteome</keyword>
<dbReference type="NCBIfam" id="TIGR03184">
    <property type="entry name" value="DNA_S_dndE"/>
    <property type="match status" value="1"/>
</dbReference>
<accession>A0A285JF57</accession>
<sequence length="112" mass="12969">MQSIDIIRLSEKQKQQLIILKRKTGIENWNVLCRWALCMSLADPTVPPKEDIPSDSNVEMTWKTFSGEFSELYLTLLKEAYRKFAKTDGDTELSTFVKIHLNRGINLYSKSL</sequence>
<protein>
    <submittedName>
        <fullName evidence="1">DNA sulfur modification protein DndE</fullName>
    </submittedName>
</protein>
<dbReference type="Gene3D" id="1.10.1220.160">
    <property type="entry name" value="DNA sulphur modification protein DndE"/>
    <property type="match status" value="1"/>
</dbReference>
<dbReference type="InterPro" id="IPR038472">
    <property type="entry name" value="DndE_sf"/>
</dbReference>
<dbReference type="RefSeq" id="WP_170949044.1">
    <property type="nucleotide sequence ID" value="NZ_OBEB01000008.1"/>
</dbReference>
<organism evidence="1 2">
    <name type="scientific">Arsukibacterium tuosuense</name>
    <dbReference type="NCBI Taxonomy" id="1323745"/>
    <lineage>
        <taxon>Bacteria</taxon>
        <taxon>Pseudomonadati</taxon>
        <taxon>Pseudomonadota</taxon>
        <taxon>Gammaproteobacteria</taxon>
        <taxon>Chromatiales</taxon>
        <taxon>Chromatiaceae</taxon>
        <taxon>Arsukibacterium</taxon>
    </lineage>
</organism>
<dbReference type="EMBL" id="OBEB01000008">
    <property type="protein sequence ID" value="SNY58930.1"/>
    <property type="molecule type" value="Genomic_DNA"/>
</dbReference>
<evidence type="ECO:0000313" key="1">
    <source>
        <dbReference type="EMBL" id="SNY58930.1"/>
    </source>
</evidence>
<dbReference type="InterPro" id="IPR014969">
    <property type="entry name" value="DNA_S_DndE"/>
</dbReference>
<reference evidence="2" key="1">
    <citation type="submission" date="2017-09" db="EMBL/GenBank/DDBJ databases">
        <authorList>
            <person name="Varghese N."/>
            <person name="Submissions S."/>
        </authorList>
    </citation>
    <scope>NUCLEOTIDE SEQUENCE [LARGE SCALE GENOMIC DNA]</scope>
    <source>
        <strain evidence="2">CGMCC 1.12461</strain>
    </source>
</reference>
<proteinExistence type="predicted"/>
<evidence type="ECO:0000313" key="2">
    <source>
        <dbReference type="Proteomes" id="UP000219353"/>
    </source>
</evidence>
<dbReference type="Pfam" id="PF08870">
    <property type="entry name" value="DndE"/>
    <property type="match status" value="1"/>
</dbReference>
<gene>
    <name evidence="1" type="ORF">SAMN06297280_3520</name>
</gene>
<dbReference type="Proteomes" id="UP000219353">
    <property type="component" value="Unassembled WGS sequence"/>
</dbReference>